<dbReference type="EMBL" id="CP017195">
    <property type="protein sequence ID" value="QDJ27369.1"/>
    <property type="molecule type" value="Genomic_DNA"/>
</dbReference>
<reference evidence="2 5" key="3">
    <citation type="journal article" date="2022" name="Microbiol. Res.">
        <title>Comparative genome analysis, predicted lifestyle and antimicrobial strategies of Lactococcus carnosus and Lactococcus paracarnosus isolated from meat.</title>
        <authorList>
            <person name="Werum V."/>
            <person name="Ehrmann M."/>
            <person name="Vogel R."/>
            <person name="Hilgarth M."/>
        </authorList>
    </citation>
    <scope>NUCLEOTIDE SEQUENCE [LARGE SCALE GENOMIC DNA]</scope>
    <source>
        <strain evidence="2 5">TMW21897</strain>
    </source>
</reference>
<protein>
    <submittedName>
        <fullName evidence="3">Uncharacterized protein</fullName>
    </submittedName>
</protein>
<reference evidence="3 4" key="1">
    <citation type="submission" date="2016-09" db="EMBL/GenBank/DDBJ databases">
        <title>Lactic acid bacteria from MAP meat Genome sequencing and assembly.</title>
        <authorList>
            <person name="Behr J."/>
            <person name="Hilgarth M."/>
            <person name="Vogel R.F."/>
        </authorList>
    </citation>
    <scope>NUCLEOTIDE SEQUENCE [LARGE SCALE GENOMIC DNA]</scope>
    <source>
        <strain evidence="3 4">TMW21615</strain>
    </source>
</reference>
<reference evidence="2" key="2">
    <citation type="submission" date="2020-01" db="EMBL/GenBank/DDBJ databases">
        <authorList>
            <person name="Hilgarth M."/>
            <person name="Vogel R.F."/>
        </authorList>
    </citation>
    <scope>NUCLEOTIDE SEQUENCE</scope>
    <source>
        <strain evidence="2">TMW21897</strain>
    </source>
</reference>
<dbReference type="EMBL" id="JAAEDA010000017">
    <property type="protein sequence ID" value="MCJ1978229.1"/>
    <property type="molecule type" value="Genomic_DNA"/>
</dbReference>
<accession>A0A7L4WAY4</accession>
<evidence type="ECO:0000256" key="1">
    <source>
        <dbReference type="SAM" id="Phobius"/>
    </source>
</evidence>
<evidence type="ECO:0000313" key="3">
    <source>
        <dbReference type="EMBL" id="QDJ27369.1"/>
    </source>
</evidence>
<sequence length="94" mass="10078">MKLIKISLSTSLIGMLLLGTISKVYGDTKEQVKTDVGITFIDGPTPPVEPSNNHLMPLGAHSIPFLICAGLALLALGGLLVYLRKKGILKHEKK</sequence>
<organism evidence="3 4">
    <name type="scientific">Pseudolactococcus paracarnosus</name>
    <dbReference type="NCBI Taxonomy" id="2749962"/>
    <lineage>
        <taxon>Bacteria</taxon>
        <taxon>Bacillati</taxon>
        <taxon>Bacillota</taxon>
        <taxon>Bacilli</taxon>
        <taxon>Lactobacillales</taxon>
        <taxon>Streptococcaceae</taxon>
        <taxon>Pseudolactococcus</taxon>
    </lineage>
</organism>
<keyword evidence="1" id="KW-0472">Membrane</keyword>
<name>A0A7L4WAY4_9LACT</name>
<evidence type="ECO:0000313" key="5">
    <source>
        <dbReference type="Proteomes" id="UP001522462"/>
    </source>
</evidence>
<keyword evidence="1" id="KW-0812">Transmembrane</keyword>
<keyword evidence="5" id="KW-1185">Reference proteome</keyword>
<keyword evidence="1" id="KW-1133">Transmembrane helix</keyword>
<gene>
    <name evidence="3" type="ORF">BHS01_01760</name>
    <name evidence="2" type="ORF">GYN19_09725</name>
</gene>
<evidence type="ECO:0000313" key="2">
    <source>
        <dbReference type="EMBL" id="MCJ1978229.1"/>
    </source>
</evidence>
<dbReference type="Proteomes" id="UP001522462">
    <property type="component" value="Unassembled WGS sequence"/>
</dbReference>
<proteinExistence type="predicted"/>
<dbReference type="KEGG" id="lpaa:BHS01_01760"/>
<evidence type="ECO:0000313" key="4">
    <source>
        <dbReference type="Proteomes" id="UP000516280"/>
    </source>
</evidence>
<dbReference type="Proteomes" id="UP000516280">
    <property type="component" value="Chromosome"/>
</dbReference>
<dbReference type="AlphaFoldDB" id="A0A7L4WAY4"/>
<feature type="transmembrane region" description="Helical" evidence="1">
    <location>
        <begin position="63"/>
        <end position="83"/>
    </location>
</feature>
<dbReference type="RefSeq" id="WP_109833993.1">
    <property type="nucleotide sequence ID" value="NZ_CP017195.1"/>
</dbReference>